<reference evidence="1 2" key="1">
    <citation type="journal article" date="2018" name="Mol. Biol. Evol.">
        <title>Broad Genomic Sampling Reveals a Smut Pathogenic Ancestry of the Fungal Clade Ustilaginomycotina.</title>
        <authorList>
            <person name="Kijpornyongpan T."/>
            <person name="Mondo S.J."/>
            <person name="Barry K."/>
            <person name="Sandor L."/>
            <person name="Lee J."/>
            <person name="Lipzen A."/>
            <person name="Pangilinan J."/>
            <person name="LaButti K."/>
            <person name="Hainaut M."/>
            <person name="Henrissat B."/>
            <person name="Grigoriev I.V."/>
            <person name="Spatafora J.W."/>
            <person name="Aime M.C."/>
        </authorList>
    </citation>
    <scope>NUCLEOTIDE SEQUENCE [LARGE SCALE GENOMIC DNA]</scope>
    <source>
        <strain evidence="1 2">SA 807</strain>
    </source>
</reference>
<gene>
    <name evidence="1" type="ORF">IE53DRAFT_380047</name>
</gene>
<organism evidence="1 2">
    <name type="scientific">Violaceomyces palustris</name>
    <dbReference type="NCBI Taxonomy" id="1673888"/>
    <lineage>
        <taxon>Eukaryota</taxon>
        <taxon>Fungi</taxon>
        <taxon>Dikarya</taxon>
        <taxon>Basidiomycota</taxon>
        <taxon>Ustilaginomycotina</taxon>
        <taxon>Ustilaginomycetes</taxon>
        <taxon>Violaceomycetales</taxon>
        <taxon>Violaceomycetaceae</taxon>
        <taxon>Violaceomyces</taxon>
    </lineage>
</organism>
<accession>A0ACD0NWC1</accession>
<evidence type="ECO:0000313" key="2">
    <source>
        <dbReference type="Proteomes" id="UP000245626"/>
    </source>
</evidence>
<proteinExistence type="predicted"/>
<dbReference type="Proteomes" id="UP000245626">
    <property type="component" value="Unassembled WGS sequence"/>
</dbReference>
<name>A0ACD0NWC1_9BASI</name>
<dbReference type="EMBL" id="KZ819972">
    <property type="protein sequence ID" value="PWN50077.1"/>
    <property type="molecule type" value="Genomic_DNA"/>
</dbReference>
<sequence>MTQSREQPRHPLSHPDSASPSPSPSASFTSVAPRGFNPRPPPIEQPPAQARPLAHHHHHQQQQQQGGSTLYHSPPTPSSPPSSSSSSHPISSAQQRPQIIPFKRSQRPSWSCTECARRKIKCNKQVPCDPCLKRGRGDSCTLAHDEFLIATPAQLKKLEVGGSSPSKQPQTARKEAGVETGVQPETNLDPTLPQNQSPGNNPMTFAGLNSSLNRDSNFYAGFLSPGFLIRELEEINRRLANLEAGSILKRIEEVEKALKNFNRRSLPTLASRDSPRREDDDLAESVGGRGTPPPHPSSLASSDQGSRGDGSVAPRQTKKNTWEAQENSHGADLAANADLEVEDAATTLEFFALGRDRRRVIGEVVEEEHSGQKVHSSGSSRDDDDHDPPLPYESLSSSSSSVAAVRGTKPPRGSSGTYVRERCSSSSSASKGNEDPPKNLLKQAPKKPIPPSIPAALLDMDSVISILEIARDDGAWQHCCVHFPTFDRELAAMLRLEGDDRWTKVDPAWYSLFFVLQSISIHQMTSREAESCGITSSQAHAELPGKLLHAALDCLHHADYLVRPSMYACQAIGILCVCGHNVAGSDLLNSLLAVGIKTAQTLNLHGLGKVSKQLANLASSRSAREAEANKDDHNQDLGWRRRIVEVELGKRVWWALTQQDYFAIPFRGVYSVFAGQYDTPFPSNCHDEDLEKGLLIERPIHVLTVSTKQKFTSQMAKLICDFFEELNRKKICP</sequence>
<evidence type="ECO:0000313" key="1">
    <source>
        <dbReference type="EMBL" id="PWN50077.1"/>
    </source>
</evidence>
<keyword evidence="2" id="KW-1185">Reference proteome</keyword>
<protein>
    <submittedName>
        <fullName evidence="1">Uncharacterized protein</fullName>
    </submittedName>
</protein>